<evidence type="ECO:0000256" key="10">
    <source>
        <dbReference type="PROSITE-ProRule" id="PRU00339"/>
    </source>
</evidence>
<evidence type="ECO:0000256" key="2">
    <source>
        <dbReference type="ARBA" id="ARBA00004429"/>
    </source>
</evidence>
<comment type="function">
    <text evidence="1">Involved in a late step of protoheme IX synthesis.</text>
</comment>
<dbReference type="InterPro" id="IPR011990">
    <property type="entry name" value="TPR-like_helical_dom_sf"/>
</dbReference>
<evidence type="ECO:0000313" key="14">
    <source>
        <dbReference type="Proteomes" id="UP000243745"/>
    </source>
</evidence>
<dbReference type="EMBL" id="FOXF01000027">
    <property type="protein sequence ID" value="SFP47850.1"/>
    <property type="molecule type" value="Genomic_DNA"/>
</dbReference>
<comment type="pathway">
    <text evidence="3">Porphyrin-containing compound metabolism; protoheme biosynthesis.</text>
</comment>
<keyword evidence="5" id="KW-0997">Cell inner membrane</keyword>
<evidence type="ECO:0000256" key="4">
    <source>
        <dbReference type="ARBA" id="ARBA00022475"/>
    </source>
</evidence>
<evidence type="ECO:0000313" key="13">
    <source>
        <dbReference type="EMBL" id="SFP47850.1"/>
    </source>
</evidence>
<dbReference type="Pfam" id="PF07219">
    <property type="entry name" value="HemY_N"/>
    <property type="match status" value="1"/>
</dbReference>
<dbReference type="GO" id="GO:0042168">
    <property type="term" value="P:heme metabolic process"/>
    <property type="evidence" value="ECO:0007669"/>
    <property type="project" value="InterPro"/>
</dbReference>
<evidence type="ECO:0000256" key="7">
    <source>
        <dbReference type="ARBA" id="ARBA00022989"/>
    </source>
</evidence>
<dbReference type="GO" id="GO:0005886">
    <property type="term" value="C:plasma membrane"/>
    <property type="evidence" value="ECO:0007669"/>
    <property type="project" value="UniProtKB-SubCell"/>
</dbReference>
<dbReference type="NCBIfam" id="TIGR00540">
    <property type="entry name" value="TPR_hemY_coli"/>
    <property type="match status" value="1"/>
</dbReference>
<feature type="transmembrane region" description="Helical" evidence="11">
    <location>
        <begin position="38"/>
        <end position="62"/>
    </location>
</feature>
<dbReference type="InterPro" id="IPR019734">
    <property type="entry name" value="TPR_rpt"/>
</dbReference>
<accession>A0A662ZHZ1</accession>
<keyword evidence="6 11" id="KW-0812">Transmembrane</keyword>
<dbReference type="Proteomes" id="UP000243745">
    <property type="component" value="Unassembled WGS sequence"/>
</dbReference>
<dbReference type="InterPro" id="IPR005254">
    <property type="entry name" value="Heme_biosyn_assoc_TPR_pro"/>
</dbReference>
<proteinExistence type="predicted"/>
<dbReference type="Gene3D" id="1.25.40.10">
    <property type="entry name" value="Tetratricopeptide repeat domain"/>
    <property type="match status" value="2"/>
</dbReference>
<evidence type="ECO:0000256" key="3">
    <source>
        <dbReference type="ARBA" id="ARBA00004744"/>
    </source>
</evidence>
<dbReference type="GO" id="GO:0006779">
    <property type="term" value="P:porphyrin-containing compound biosynthetic process"/>
    <property type="evidence" value="ECO:0007669"/>
    <property type="project" value="UniProtKB-KW"/>
</dbReference>
<dbReference type="RefSeq" id="WP_084155371.1">
    <property type="nucleotide sequence ID" value="NZ_FOXF01000027.1"/>
</dbReference>
<comment type="subcellular location">
    <subcellularLocation>
        <location evidence="2">Cell inner membrane</location>
        <topology evidence="2">Multi-pass membrane protein</topology>
    </subcellularLocation>
</comment>
<evidence type="ECO:0000256" key="6">
    <source>
        <dbReference type="ARBA" id="ARBA00022692"/>
    </source>
</evidence>
<evidence type="ECO:0000256" key="5">
    <source>
        <dbReference type="ARBA" id="ARBA00022519"/>
    </source>
</evidence>
<dbReference type="OrthoDB" id="7067577at2"/>
<keyword evidence="14" id="KW-1185">Reference proteome</keyword>
<reference evidence="13 14" key="1">
    <citation type="submission" date="2016-10" db="EMBL/GenBank/DDBJ databases">
        <authorList>
            <person name="Varghese N."/>
            <person name="Submissions S."/>
        </authorList>
    </citation>
    <scope>NUCLEOTIDE SEQUENCE [LARGE SCALE GENOMIC DNA]</scope>
    <source>
        <strain evidence="13 14">DSM 1361</strain>
    </source>
</reference>
<evidence type="ECO:0000259" key="12">
    <source>
        <dbReference type="Pfam" id="PF07219"/>
    </source>
</evidence>
<dbReference type="Pfam" id="PF13176">
    <property type="entry name" value="TPR_7"/>
    <property type="match status" value="1"/>
</dbReference>
<dbReference type="AlphaFoldDB" id="A0A662ZHZ1"/>
<feature type="repeat" description="TPR" evidence="10">
    <location>
        <begin position="329"/>
        <end position="362"/>
    </location>
</feature>
<keyword evidence="7 11" id="KW-1133">Transmembrane helix</keyword>
<dbReference type="InterPro" id="IPR010817">
    <property type="entry name" value="HemY_N"/>
</dbReference>
<name>A0A662ZHZ1_9GAMM</name>
<keyword evidence="10" id="KW-0802">TPR repeat</keyword>
<evidence type="ECO:0000256" key="11">
    <source>
        <dbReference type="SAM" id="Phobius"/>
    </source>
</evidence>
<keyword evidence="4" id="KW-1003">Cell membrane</keyword>
<protein>
    <submittedName>
        <fullName evidence="13">Heme biosynthesis-associated TPR protein</fullName>
    </submittedName>
</protein>
<organism evidence="13 14">
    <name type="scientific">Ruminobacter amylophilus</name>
    <dbReference type="NCBI Taxonomy" id="867"/>
    <lineage>
        <taxon>Bacteria</taxon>
        <taxon>Pseudomonadati</taxon>
        <taxon>Pseudomonadota</taxon>
        <taxon>Gammaproteobacteria</taxon>
        <taxon>Aeromonadales</taxon>
        <taxon>Succinivibrionaceae</taxon>
        <taxon>Ruminobacter</taxon>
    </lineage>
</organism>
<evidence type="ECO:0000256" key="1">
    <source>
        <dbReference type="ARBA" id="ARBA00002962"/>
    </source>
</evidence>
<keyword evidence="9" id="KW-0627">Porphyrin biosynthesis</keyword>
<dbReference type="UniPathway" id="UPA00252"/>
<feature type="domain" description="HemY N-terminal" evidence="12">
    <location>
        <begin position="26"/>
        <end position="130"/>
    </location>
</feature>
<gene>
    <name evidence="13" type="ORF">SAMN02910344_01495</name>
</gene>
<dbReference type="PROSITE" id="PS50005">
    <property type="entry name" value="TPR"/>
    <property type="match status" value="1"/>
</dbReference>
<evidence type="ECO:0000256" key="8">
    <source>
        <dbReference type="ARBA" id="ARBA00023136"/>
    </source>
</evidence>
<keyword evidence="8 11" id="KW-0472">Membrane</keyword>
<sequence length="392" mass="44430">MVKLVIMLLVLAGLMIAAPMLANNQGFVYIDTGSHVIQLSLVSMVIILILAYLAVYLLTAVIGRIFKVRKGLLSWYGNSRSDKSKKILENAISKYIEGDYAGAAALAEKGKKWSDVQYVNIILGVVANYKSGNIEASNKLFNEAQKVLSGHAEAISILRVKMYLEAGENEKALNIITSLRRTGKPSKMISSLYYKCLERMGKFNEIVENRKEFLSNGLLSDDSYRRYVSEKIVEQIKGANDRYVVDQMFNDLPDDICDNIDVSNAFALAYNRFGEEVKAEKIIMRSLKSTVDSSRIYNNLSQWNTANHKLTEYFEKKLKKNESEHLNNTDLMSALANMYMNMNEYEKAVDLYEKLVTSAPCSDYFSRLAQCYQRLGGYQKAAMYYKQAQNDD</sequence>
<evidence type="ECO:0000256" key="9">
    <source>
        <dbReference type="ARBA" id="ARBA00023244"/>
    </source>
</evidence>
<dbReference type="SUPFAM" id="SSF48452">
    <property type="entry name" value="TPR-like"/>
    <property type="match status" value="1"/>
</dbReference>